<evidence type="ECO:0000313" key="2">
    <source>
        <dbReference type="EMBL" id="SBW00508.1"/>
    </source>
</evidence>
<dbReference type="InterPro" id="IPR052535">
    <property type="entry name" value="Bacilysin_H2HPP_isomerase"/>
</dbReference>
<dbReference type="InterPro" id="IPR011051">
    <property type="entry name" value="RmlC_Cupin_sf"/>
</dbReference>
<accession>A0A212JM78</accession>
<name>A0A212JM78_9PROT</name>
<dbReference type="PANTHER" id="PTHR40112">
    <property type="entry name" value="H2HPP ISOMERASE"/>
    <property type="match status" value="1"/>
</dbReference>
<dbReference type="SUPFAM" id="SSF51182">
    <property type="entry name" value="RmlC-like cupins"/>
    <property type="match status" value="1"/>
</dbReference>
<dbReference type="Gene3D" id="2.60.120.10">
    <property type="entry name" value="Jelly Rolls"/>
    <property type="match status" value="1"/>
</dbReference>
<proteinExistence type="predicted"/>
<dbReference type="AlphaFoldDB" id="A0A212JM78"/>
<sequence length="125" mass="13819">MTATASKYRHSLKDLPSIAPNASIRAKMIASEELLMSFIECPPETDLAMHSHEAMQVLIVLEGSLDHNVGDESFHLEAGDVVLHPSNIVHGGYSKTGFKGLDIFVPPREDYLELMRRHGLPTPNK</sequence>
<dbReference type="InterPro" id="IPR013096">
    <property type="entry name" value="Cupin_2"/>
</dbReference>
<evidence type="ECO:0000259" key="1">
    <source>
        <dbReference type="Pfam" id="PF07883"/>
    </source>
</evidence>
<reference evidence="2" key="1">
    <citation type="submission" date="2016-04" db="EMBL/GenBank/DDBJ databases">
        <authorList>
            <person name="Evans L.H."/>
            <person name="Alamgir A."/>
            <person name="Owens N."/>
            <person name="Weber N.D."/>
            <person name="Virtaneva K."/>
            <person name="Barbian K."/>
            <person name="Babar A."/>
            <person name="Rosenke K."/>
        </authorList>
    </citation>
    <scope>NUCLEOTIDE SEQUENCE</scope>
    <source>
        <strain evidence="2">86</strain>
    </source>
</reference>
<organism evidence="2">
    <name type="scientific">uncultured Alphaproteobacteria bacterium</name>
    <dbReference type="NCBI Taxonomy" id="91750"/>
    <lineage>
        <taxon>Bacteria</taxon>
        <taxon>Pseudomonadati</taxon>
        <taxon>Pseudomonadota</taxon>
        <taxon>Alphaproteobacteria</taxon>
        <taxon>environmental samples</taxon>
    </lineage>
</organism>
<feature type="domain" description="Cupin type-2" evidence="1">
    <location>
        <begin position="39"/>
        <end position="92"/>
    </location>
</feature>
<dbReference type="InterPro" id="IPR014710">
    <property type="entry name" value="RmlC-like_jellyroll"/>
</dbReference>
<protein>
    <submittedName>
        <fullName evidence="2">Cupin 2 conserved barrel domain protein</fullName>
    </submittedName>
</protein>
<dbReference type="EMBL" id="FLUO01000001">
    <property type="protein sequence ID" value="SBW00508.1"/>
    <property type="molecule type" value="Genomic_DNA"/>
</dbReference>
<dbReference type="Pfam" id="PF07883">
    <property type="entry name" value="Cupin_2"/>
    <property type="match status" value="1"/>
</dbReference>
<gene>
    <name evidence="2" type="ORF">KL86APRO_11305</name>
</gene>
<dbReference type="PANTHER" id="PTHR40112:SF1">
    <property type="entry name" value="H2HPP ISOMERASE"/>
    <property type="match status" value="1"/>
</dbReference>